<dbReference type="Pfam" id="PF02140">
    <property type="entry name" value="SUEL_Lectin"/>
    <property type="match status" value="1"/>
</dbReference>
<sequence>MFRTVLILTGLIASLRADEVCTGEAFKPSCPKGEVIVVQSASLGVPHVGRCPQVDIGVVGCSVDVLSFMDYRCSGRPSCQVSLPDDQMDASGCPPDAKDFLLVEYQCTSVQTREIADCGEDVQPQELVGAKGAISSYKEARNQLYGQQGKCHWRVQSPKGTNIAFSILDFGTAATKMNFTEPLCHYVMTITDVKSGRKATVTCGGMERSREVIQTGSEAEIVRILKHTTHLSPEYLVTYTVTDESNGVEVVLGSWKLLMFVFLFAIGH</sequence>
<feature type="signal peptide" evidence="3">
    <location>
        <begin position="1"/>
        <end position="17"/>
    </location>
</feature>
<dbReference type="PROSITE" id="PS50228">
    <property type="entry name" value="SUEL_LECTIN"/>
    <property type="match status" value="1"/>
</dbReference>
<evidence type="ECO:0000256" key="1">
    <source>
        <dbReference type="ARBA" id="ARBA00023157"/>
    </source>
</evidence>
<keyword evidence="8" id="KW-1185">Reference proteome</keyword>
<dbReference type="CDD" id="cd22823">
    <property type="entry name" value="Gal_Rha_Lectin"/>
    <property type="match status" value="1"/>
</dbReference>
<dbReference type="InterPro" id="IPR043159">
    <property type="entry name" value="Lectin_gal-bd_sf"/>
</dbReference>
<reference evidence="8" key="1">
    <citation type="submission" date="2012-12" db="EMBL/GenBank/DDBJ databases">
        <authorList>
            <person name="Hellsten U."/>
            <person name="Grimwood J."/>
            <person name="Chapman J.A."/>
            <person name="Shapiro H."/>
            <person name="Aerts A."/>
            <person name="Otillar R.P."/>
            <person name="Terry A.Y."/>
            <person name="Boore J.L."/>
            <person name="Simakov O."/>
            <person name="Marletaz F."/>
            <person name="Cho S.-J."/>
            <person name="Edsinger-Gonzales E."/>
            <person name="Havlak P."/>
            <person name="Kuo D.-H."/>
            <person name="Larsson T."/>
            <person name="Lv J."/>
            <person name="Arendt D."/>
            <person name="Savage R."/>
            <person name="Osoegawa K."/>
            <person name="de Jong P."/>
            <person name="Lindberg D.R."/>
            <person name="Seaver E.C."/>
            <person name="Weisblat D.A."/>
            <person name="Putnam N.H."/>
            <person name="Grigoriev I.V."/>
            <person name="Rokhsar D.S."/>
        </authorList>
    </citation>
    <scope>NUCLEOTIDE SEQUENCE</scope>
    <source>
        <strain evidence="8">I ESC-2004</strain>
    </source>
</reference>
<gene>
    <name evidence="6" type="ORF">CAPTEDRAFT_192915</name>
</gene>
<comment type="caution">
    <text evidence="2">Lacks conserved residue(s) required for the propagation of feature annotation.</text>
</comment>
<dbReference type="Gene3D" id="2.60.120.740">
    <property type="match status" value="1"/>
</dbReference>
<evidence type="ECO:0000256" key="3">
    <source>
        <dbReference type="SAM" id="SignalP"/>
    </source>
</evidence>
<dbReference type="EMBL" id="KB296320">
    <property type="protein sequence ID" value="ELU11885.1"/>
    <property type="molecule type" value="Genomic_DNA"/>
</dbReference>
<accession>R7V804</accession>
<evidence type="ECO:0008006" key="9">
    <source>
        <dbReference type="Google" id="ProtNLM"/>
    </source>
</evidence>
<dbReference type="Gene3D" id="2.60.120.290">
    <property type="entry name" value="Spermadhesin, CUB domain"/>
    <property type="match status" value="1"/>
</dbReference>
<dbReference type="HOGENOM" id="CLU_1039149_0_0_1"/>
<dbReference type="EnsemblMetazoa" id="CapteT192915">
    <property type="protein sequence ID" value="CapteP192915"/>
    <property type="gene ID" value="CapteG192915"/>
</dbReference>
<dbReference type="Proteomes" id="UP000014760">
    <property type="component" value="Unassembled WGS sequence"/>
</dbReference>
<dbReference type="OrthoDB" id="10634467at2759"/>
<evidence type="ECO:0000313" key="8">
    <source>
        <dbReference type="Proteomes" id="UP000014760"/>
    </source>
</evidence>
<evidence type="ECO:0000313" key="6">
    <source>
        <dbReference type="EMBL" id="ELU11885.1"/>
    </source>
</evidence>
<dbReference type="AlphaFoldDB" id="R7V804"/>
<dbReference type="InterPro" id="IPR000922">
    <property type="entry name" value="Lectin_gal-bd_dom"/>
</dbReference>
<dbReference type="PROSITE" id="PS01180">
    <property type="entry name" value="CUB"/>
    <property type="match status" value="1"/>
</dbReference>
<dbReference type="PANTHER" id="PTHR46780">
    <property type="entry name" value="PROTEIN EVA-1"/>
    <property type="match status" value="1"/>
</dbReference>
<name>R7V804_CAPTE</name>
<dbReference type="InterPro" id="IPR035914">
    <property type="entry name" value="Sperma_CUB_dom_sf"/>
</dbReference>
<reference evidence="6 8" key="2">
    <citation type="journal article" date="2013" name="Nature">
        <title>Insights into bilaterian evolution from three spiralian genomes.</title>
        <authorList>
            <person name="Simakov O."/>
            <person name="Marletaz F."/>
            <person name="Cho S.J."/>
            <person name="Edsinger-Gonzales E."/>
            <person name="Havlak P."/>
            <person name="Hellsten U."/>
            <person name="Kuo D.H."/>
            <person name="Larsson T."/>
            <person name="Lv J."/>
            <person name="Arendt D."/>
            <person name="Savage R."/>
            <person name="Osoegawa K."/>
            <person name="de Jong P."/>
            <person name="Grimwood J."/>
            <person name="Chapman J.A."/>
            <person name="Shapiro H."/>
            <person name="Aerts A."/>
            <person name="Otillar R.P."/>
            <person name="Terry A.Y."/>
            <person name="Boore J.L."/>
            <person name="Grigoriev I.V."/>
            <person name="Lindberg D.R."/>
            <person name="Seaver E.C."/>
            <person name="Weisblat D.A."/>
            <person name="Putnam N.H."/>
            <person name="Rokhsar D.S."/>
        </authorList>
    </citation>
    <scope>NUCLEOTIDE SEQUENCE</scope>
    <source>
        <strain evidence="6 8">I ESC-2004</strain>
    </source>
</reference>
<dbReference type="EMBL" id="AMQN01005567">
    <property type="status" value="NOT_ANNOTATED_CDS"/>
    <property type="molecule type" value="Genomic_DNA"/>
</dbReference>
<feature type="chain" id="PRO_5008788758" description="SUEL-type lectin domain-containing protein" evidence="3">
    <location>
        <begin position="18"/>
        <end position="268"/>
    </location>
</feature>
<evidence type="ECO:0000256" key="2">
    <source>
        <dbReference type="PROSITE-ProRule" id="PRU00059"/>
    </source>
</evidence>
<keyword evidence="1" id="KW-1015">Disulfide bond</keyword>
<dbReference type="SUPFAM" id="SSF49854">
    <property type="entry name" value="Spermadhesin, CUB domain"/>
    <property type="match status" value="1"/>
</dbReference>
<organism evidence="6">
    <name type="scientific">Capitella teleta</name>
    <name type="common">Polychaete worm</name>
    <dbReference type="NCBI Taxonomy" id="283909"/>
    <lineage>
        <taxon>Eukaryota</taxon>
        <taxon>Metazoa</taxon>
        <taxon>Spiralia</taxon>
        <taxon>Lophotrochozoa</taxon>
        <taxon>Annelida</taxon>
        <taxon>Polychaeta</taxon>
        <taxon>Sedentaria</taxon>
        <taxon>Scolecida</taxon>
        <taxon>Capitellidae</taxon>
        <taxon>Capitella</taxon>
    </lineage>
</organism>
<protein>
    <recommendedName>
        <fullName evidence="9">SUEL-type lectin domain-containing protein</fullName>
    </recommendedName>
</protein>
<evidence type="ECO:0000259" key="5">
    <source>
        <dbReference type="PROSITE" id="PS50228"/>
    </source>
</evidence>
<evidence type="ECO:0000313" key="7">
    <source>
        <dbReference type="EnsemblMetazoa" id="CapteP192915"/>
    </source>
</evidence>
<evidence type="ECO:0000259" key="4">
    <source>
        <dbReference type="PROSITE" id="PS01180"/>
    </source>
</evidence>
<proteinExistence type="predicted"/>
<dbReference type="InterPro" id="IPR000859">
    <property type="entry name" value="CUB_dom"/>
</dbReference>
<reference evidence="7" key="3">
    <citation type="submission" date="2015-06" db="UniProtKB">
        <authorList>
            <consortium name="EnsemblMetazoa"/>
        </authorList>
    </citation>
    <scope>IDENTIFICATION</scope>
</reference>
<feature type="domain" description="SUEL-type lectin" evidence="5">
    <location>
        <begin position="20"/>
        <end position="108"/>
    </location>
</feature>
<feature type="domain" description="CUB" evidence="4">
    <location>
        <begin position="118"/>
        <end position="242"/>
    </location>
</feature>
<keyword evidence="3" id="KW-0732">Signal</keyword>
<dbReference type="GO" id="GO:0030246">
    <property type="term" value="F:carbohydrate binding"/>
    <property type="evidence" value="ECO:0007669"/>
    <property type="project" value="InterPro"/>
</dbReference>